<dbReference type="GO" id="GO:0019213">
    <property type="term" value="F:deacetylase activity"/>
    <property type="evidence" value="ECO:0007669"/>
    <property type="project" value="InterPro"/>
</dbReference>
<keyword evidence="4" id="KW-1185">Reference proteome</keyword>
<dbReference type="EMBL" id="JAJAQC010000032">
    <property type="protein sequence ID" value="MDA0566271.1"/>
    <property type="molecule type" value="Genomic_DNA"/>
</dbReference>
<gene>
    <name evidence="3" type="ORF">LG943_18390</name>
</gene>
<comment type="caution">
    <text evidence="3">The sequence shown here is derived from an EMBL/GenBank/DDBJ whole genome shotgun (WGS) entry which is preliminary data.</text>
</comment>
<dbReference type="PANTHER" id="PTHR42717">
    <property type="entry name" value="DIHYDROOROTASE-RELATED"/>
    <property type="match status" value="1"/>
</dbReference>
<evidence type="ECO:0000313" key="3">
    <source>
        <dbReference type="EMBL" id="MDA0566271.1"/>
    </source>
</evidence>
<sequence length="449" mass="46069">MDGTADTGTGTGADTGGAVDLLLRGGRVIDPASGLDGPADVAVRGGRIAEVRPRPPAGGAAEPAAPAGPRAAEVVDLHGALVTPGLVDLHTHVWHGATYWGIDPDPVAWRTGVTTWVDAGSAGAYGLAGLRRFVAEPARVRVHALINVSGLGLVAETGEHHDLANLDIDTATAVAARHGDFVRGVKARIDSRTVGRHGLEPLRRAAALARRLERPLMVHIGYGPPTVADIVPHLAPGDIITHCASGCPADLVAGGRLTDATRRALDSGVVFDLGHGSGALAFDVLETELAAGVRPVASTDLHARSVHGPAFDLPTVLAKLTAAGAGLAEAVAAATVRPARALGLDPGVGTLTPGAPADIAVFDLAEGRFPVLDVHGGVRHAPVRLTNTATYVAGRPLSPCAAEPPAPWIPLSAAQHAAEAERRARTRDAVRRLDRPEDFDEPFPRPSGP</sequence>
<dbReference type="SUPFAM" id="SSF51338">
    <property type="entry name" value="Composite domain of metallo-dependent hydrolases"/>
    <property type="match status" value="1"/>
</dbReference>
<dbReference type="SUPFAM" id="SSF51556">
    <property type="entry name" value="Metallo-dependent hydrolases"/>
    <property type="match status" value="1"/>
</dbReference>
<feature type="region of interest" description="Disordered" evidence="1">
    <location>
        <begin position="414"/>
        <end position="449"/>
    </location>
</feature>
<reference evidence="3" key="1">
    <citation type="submission" date="2021-10" db="EMBL/GenBank/DDBJ databases">
        <title>Streptomonospora sp. nov., isolated from mangrove soil.</title>
        <authorList>
            <person name="Chen X."/>
            <person name="Ge X."/>
            <person name="Liu W."/>
        </authorList>
    </citation>
    <scope>NUCLEOTIDE SEQUENCE</scope>
    <source>
        <strain evidence="3">S1-112</strain>
    </source>
</reference>
<dbReference type="Gene3D" id="3.20.20.140">
    <property type="entry name" value="Metal-dependent hydrolases"/>
    <property type="match status" value="1"/>
</dbReference>
<dbReference type="InterPro" id="IPR032466">
    <property type="entry name" value="Metal_Hydrolase"/>
</dbReference>
<feature type="compositionally biased region" description="Basic and acidic residues" evidence="1">
    <location>
        <begin position="418"/>
        <end position="436"/>
    </location>
</feature>
<dbReference type="InterPro" id="IPR006680">
    <property type="entry name" value="Amidohydro-rel"/>
</dbReference>
<feature type="domain" description="Amidohydrolase-related" evidence="2">
    <location>
        <begin position="81"/>
        <end position="368"/>
    </location>
</feature>
<organism evidence="3 4">
    <name type="scientific">Streptomonospora mangrovi</name>
    <dbReference type="NCBI Taxonomy" id="2883123"/>
    <lineage>
        <taxon>Bacteria</taxon>
        <taxon>Bacillati</taxon>
        <taxon>Actinomycetota</taxon>
        <taxon>Actinomycetes</taxon>
        <taxon>Streptosporangiales</taxon>
        <taxon>Nocardiopsidaceae</taxon>
        <taxon>Streptomonospora</taxon>
    </lineage>
</organism>
<dbReference type="AlphaFoldDB" id="A0A9X3NXQ3"/>
<dbReference type="Proteomes" id="UP001140076">
    <property type="component" value="Unassembled WGS sequence"/>
</dbReference>
<evidence type="ECO:0000259" key="2">
    <source>
        <dbReference type="Pfam" id="PF01979"/>
    </source>
</evidence>
<accession>A0A9X3NXQ3</accession>
<protein>
    <submittedName>
        <fullName evidence="3">Amidohydrolase/deacetylase family metallohydrolase</fullName>
    </submittedName>
</protein>
<dbReference type="RefSeq" id="WP_270073528.1">
    <property type="nucleotide sequence ID" value="NZ_JAJAQC010000032.1"/>
</dbReference>
<evidence type="ECO:0000313" key="4">
    <source>
        <dbReference type="Proteomes" id="UP001140076"/>
    </source>
</evidence>
<dbReference type="InterPro" id="IPR011059">
    <property type="entry name" value="Metal-dep_hydrolase_composite"/>
</dbReference>
<dbReference type="Pfam" id="PF01979">
    <property type="entry name" value="Amidohydro_1"/>
    <property type="match status" value="1"/>
</dbReference>
<dbReference type="InterPro" id="IPR020043">
    <property type="entry name" value="Deacetylase_Atu3266-like"/>
</dbReference>
<dbReference type="Gene3D" id="2.30.40.10">
    <property type="entry name" value="Urease, subunit C, domain 1"/>
    <property type="match status" value="1"/>
</dbReference>
<name>A0A9X3NXQ3_9ACTN</name>
<proteinExistence type="predicted"/>
<dbReference type="PANTHER" id="PTHR42717:SF1">
    <property type="entry name" value="IMIDAZOLONEPROPIONASE AND RELATED AMIDOHYDROLASES"/>
    <property type="match status" value="1"/>
</dbReference>
<evidence type="ECO:0000256" key="1">
    <source>
        <dbReference type="SAM" id="MobiDB-lite"/>
    </source>
</evidence>
<dbReference type="GO" id="GO:0016810">
    <property type="term" value="F:hydrolase activity, acting on carbon-nitrogen (but not peptide) bonds"/>
    <property type="evidence" value="ECO:0007669"/>
    <property type="project" value="InterPro"/>
</dbReference>